<protein>
    <submittedName>
        <fullName evidence="1">Peptidase M50</fullName>
    </submittedName>
</protein>
<reference evidence="1 2" key="1">
    <citation type="submission" date="2018-01" db="EMBL/GenBank/DDBJ databases">
        <title>Comparative genomics of Mycobacterium mucogenicum and Mycobacterium neoaurum clade members emphasizing tRNA and non-coding RNA.</title>
        <authorList>
            <person name="Behra P.R.K."/>
            <person name="Pettersson B.M.F."/>
            <person name="Das S."/>
            <person name="Dasgupta S."/>
            <person name="Kirsebom L.A."/>
        </authorList>
    </citation>
    <scope>NUCLEOTIDE SEQUENCE [LARGE SCALE GENOMIC DNA]</scope>
    <source>
        <strain evidence="1 2">DSM 45104</strain>
    </source>
</reference>
<dbReference type="Proteomes" id="UP000309984">
    <property type="component" value="Unassembled WGS sequence"/>
</dbReference>
<gene>
    <name evidence="1" type="ORF">C1S79_23780</name>
</gene>
<evidence type="ECO:0000313" key="2">
    <source>
        <dbReference type="Proteomes" id="UP000309984"/>
    </source>
</evidence>
<proteinExistence type="predicted"/>
<organism evidence="1 2">
    <name type="scientific">Mycolicibacterium phocaicum</name>
    <dbReference type="NCBI Taxonomy" id="319706"/>
    <lineage>
        <taxon>Bacteria</taxon>
        <taxon>Bacillati</taxon>
        <taxon>Actinomycetota</taxon>
        <taxon>Actinomycetes</taxon>
        <taxon>Mycobacteriales</taxon>
        <taxon>Mycobacteriaceae</taxon>
        <taxon>Mycolicibacterium</taxon>
    </lineage>
</organism>
<comment type="caution">
    <text evidence="1">The sequence shown here is derived from an EMBL/GenBank/DDBJ whole genome shotgun (WGS) entry which is preliminary data.</text>
</comment>
<sequence length="201" mass="20975">MALVFGDRRTPRALADLTALQVPPDGAPTIPDGTVRIIVVGDHADLSATLARLLRDDRLDVEVGFVPPLTRGGLGAARRARDGVAQRVPLIRDETGAVIVRSARWLPSGGDAITGEAVVDDTVLFDGQSAGVVIEPLAGMPGLRARALGAGRSGPGRGWVAGRAAQLGSTGVLVERDGVAAARPTRRSAFYRHIQGWLRVG</sequence>
<accession>A0AA94UCF3</accession>
<dbReference type="AlphaFoldDB" id="A0AA94UCF3"/>
<name>A0AA94UCF3_9MYCO</name>
<evidence type="ECO:0000313" key="1">
    <source>
        <dbReference type="EMBL" id="TLH62955.1"/>
    </source>
</evidence>
<dbReference type="EMBL" id="POTM01000053">
    <property type="protein sequence ID" value="TLH62955.1"/>
    <property type="molecule type" value="Genomic_DNA"/>
</dbReference>
<keyword evidence="2" id="KW-1185">Reference proteome</keyword>